<feature type="region of interest" description="Disordered" evidence="9">
    <location>
        <begin position="42"/>
        <end position="72"/>
    </location>
</feature>
<dbReference type="GO" id="GO:0019843">
    <property type="term" value="F:rRNA binding"/>
    <property type="evidence" value="ECO:0007669"/>
    <property type="project" value="UniProtKB-KW"/>
</dbReference>
<keyword evidence="6" id="KW-0694">RNA-binding</keyword>
<organism evidence="10 11">
    <name type="scientific">Candidula unifasciata</name>
    <dbReference type="NCBI Taxonomy" id="100452"/>
    <lineage>
        <taxon>Eukaryota</taxon>
        <taxon>Metazoa</taxon>
        <taxon>Spiralia</taxon>
        <taxon>Lophotrochozoa</taxon>
        <taxon>Mollusca</taxon>
        <taxon>Gastropoda</taxon>
        <taxon>Heterobranchia</taxon>
        <taxon>Euthyneura</taxon>
        <taxon>Panpulmonata</taxon>
        <taxon>Eupulmonata</taxon>
        <taxon>Stylommatophora</taxon>
        <taxon>Helicina</taxon>
        <taxon>Helicoidea</taxon>
        <taxon>Geomitridae</taxon>
        <taxon>Candidula</taxon>
    </lineage>
</organism>
<evidence type="ECO:0000256" key="3">
    <source>
        <dbReference type="ARBA" id="ARBA00022730"/>
    </source>
</evidence>
<evidence type="ECO:0000256" key="2">
    <source>
        <dbReference type="ARBA" id="ARBA00022723"/>
    </source>
</evidence>
<dbReference type="SUPFAM" id="SSF57829">
    <property type="entry name" value="Zn-binding ribosomal proteins"/>
    <property type="match status" value="1"/>
</dbReference>
<feature type="non-terminal residue" evidence="10">
    <location>
        <position position="1"/>
    </location>
</feature>
<dbReference type="InterPro" id="IPR011331">
    <property type="entry name" value="Ribosomal_eL37/eL43"/>
</dbReference>
<name>A0A8S4A1Q9_9EUPU</name>
<evidence type="ECO:0000313" key="11">
    <source>
        <dbReference type="Proteomes" id="UP000678393"/>
    </source>
</evidence>
<accession>A0A8S4A1Q9</accession>
<dbReference type="Gene3D" id="2.20.25.30">
    <property type="match status" value="1"/>
</dbReference>
<evidence type="ECO:0000256" key="9">
    <source>
        <dbReference type="SAM" id="MobiDB-lite"/>
    </source>
</evidence>
<dbReference type="OrthoDB" id="10259236at2759"/>
<protein>
    <recommendedName>
        <fullName evidence="12">Ribosomal protein L37</fullName>
    </recommendedName>
</protein>
<dbReference type="GO" id="GO:1990904">
    <property type="term" value="C:ribonucleoprotein complex"/>
    <property type="evidence" value="ECO:0007669"/>
    <property type="project" value="UniProtKB-KW"/>
</dbReference>
<comment type="caution">
    <text evidence="10">The sequence shown here is derived from an EMBL/GenBank/DDBJ whole genome shotgun (WGS) entry which is preliminary data.</text>
</comment>
<dbReference type="Pfam" id="PF01907">
    <property type="entry name" value="Ribosomal_L37e"/>
    <property type="match status" value="1"/>
</dbReference>
<gene>
    <name evidence="10" type="ORF">CUNI_LOCUS17969</name>
</gene>
<proteinExistence type="inferred from homology"/>
<dbReference type="GO" id="GO:0008270">
    <property type="term" value="F:zinc ion binding"/>
    <property type="evidence" value="ECO:0007669"/>
    <property type="project" value="UniProtKB-KW"/>
</dbReference>
<evidence type="ECO:0000256" key="6">
    <source>
        <dbReference type="ARBA" id="ARBA00022884"/>
    </source>
</evidence>
<keyword evidence="4" id="KW-0863">Zinc-finger</keyword>
<evidence type="ECO:0008006" key="12">
    <source>
        <dbReference type="Google" id="ProtNLM"/>
    </source>
</evidence>
<keyword evidence="2" id="KW-0479">Metal-binding</keyword>
<dbReference type="GO" id="GO:0005840">
    <property type="term" value="C:ribosome"/>
    <property type="evidence" value="ECO:0007669"/>
    <property type="project" value="UniProtKB-KW"/>
</dbReference>
<evidence type="ECO:0000313" key="10">
    <source>
        <dbReference type="EMBL" id="CAG5132411.1"/>
    </source>
</evidence>
<keyword evidence="7" id="KW-0689">Ribosomal protein</keyword>
<evidence type="ECO:0000256" key="8">
    <source>
        <dbReference type="ARBA" id="ARBA00023274"/>
    </source>
</evidence>
<sequence>IMEGRSSFGKKHNKTHTFCQKCGQRAFHIQKKTCALNWSNTTQQGKRAGTGRMNRTVPKAKKNTVVAPASSV</sequence>
<evidence type="ECO:0000256" key="7">
    <source>
        <dbReference type="ARBA" id="ARBA00022980"/>
    </source>
</evidence>
<reference evidence="10" key="1">
    <citation type="submission" date="2021-04" db="EMBL/GenBank/DDBJ databases">
        <authorList>
            <consortium name="Molecular Ecology Group"/>
        </authorList>
    </citation>
    <scope>NUCLEOTIDE SEQUENCE</scope>
</reference>
<keyword evidence="3" id="KW-0699">rRNA-binding</keyword>
<dbReference type="GO" id="GO:0003735">
    <property type="term" value="F:structural constituent of ribosome"/>
    <property type="evidence" value="ECO:0007669"/>
    <property type="project" value="InterPro"/>
</dbReference>
<evidence type="ECO:0000256" key="1">
    <source>
        <dbReference type="ARBA" id="ARBA00009805"/>
    </source>
</evidence>
<comment type="similarity">
    <text evidence="1">Belongs to the eukaryotic ribosomal protein eL37 family.</text>
</comment>
<keyword evidence="8" id="KW-0687">Ribonucleoprotein</keyword>
<evidence type="ECO:0000256" key="5">
    <source>
        <dbReference type="ARBA" id="ARBA00022833"/>
    </source>
</evidence>
<dbReference type="Proteomes" id="UP000678393">
    <property type="component" value="Unassembled WGS sequence"/>
</dbReference>
<dbReference type="GO" id="GO:0006412">
    <property type="term" value="P:translation"/>
    <property type="evidence" value="ECO:0007669"/>
    <property type="project" value="InterPro"/>
</dbReference>
<keyword evidence="11" id="KW-1185">Reference proteome</keyword>
<evidence type="ECO:0000256" key="4">
    <source>
        <dbReference type="ARBA" id="ARBA00022771"/>
    </source>
</evidence>
<dbReference type="InterPro" id="IPR011332">
    <property type="entry name" value="Ribosomal_zn-bd"/>
</dbReference>
<dbReference type="AlphaFoldDB" id="A0A8S4A1Q9"/>
<dbReference type="InterPro" id="IPR001569">
    <property type="entry name" value="Ribosomal_eL37"/>
</dbReference>
<keyword evidence="5" id="KW-0862">Zinc</keyword>
<dbReference type="EMBL" id="CAJHNH020005335">
    <property type="protein sequence ID" value="CAG5132411.1"/>
    <property type="molecule type" value="Genomic_DNA"/>
</dbReference>